<evidence type="ECO:0000256" key="6">
    <source>
        <dbReference type="SAM" id="SignalP"/>
    </source>
</evidence>
<dbReference type="RefSeq" id="WP_309299080.1">
    <property type="nucleotide sequence ID" value="NZ_BSFK01000013.1"/>
</dbReference>
<reference evidence="8" key="2">
    <citation type="submission" date="2023-01" db="EMBL/GenBank/DDBJ databases">
        <authorList>
            <person name="Sun Q."/>
            <person name="Evtushenko L."/>
        </authorList>
    </citation>
    <scope>NUCLEOTIDE SEQUENCE</scope>
    <source>
        <strain evidence="8">VKM B-2555</strain>
    </source>
</reference>
<proteinExistence type="inferred from homology"/>
<dbReference type="PANTHER" id="PTHR10587">
    <property type="entry name" value="GLYCOSYL TRANSFERASE-RELATED"/>
    <property type="match status" value="1"/>
</dbReference>
<feature type="domain" description="NodB homology" evidence="7">
    <location>
        <begin position="40"/>
        <end position="284"/>
    </location>
</feature>
<dbReference type="Gene3D" id="3.20.20.370">
    <property type="entry name" value="Glycoside hydrolase/deacetylase"/>
    <property type="match status" value="1"/>
</dbReference>
<evidence type="ECO:0000256" key="3">
    <source>
        <dbReference type="ARBA" id="ARBA00020071"/>
    </source>
</evidence>
<feature type="signal peptide" evidence="6">
    <location>
        <begin position="1"/>
        <end position="22"/>
    </location>
</feature>
<keyword evidence="9" id="KW-1185">Reference proteome</keyword>
<dbReference type="Pfam" id="PF01522">
    <property type="entry name" value="Polysacc_deac_1"/>
    <property type="match status" value="1"/>
</dbReference>
<comment type="caution">
    <text evidence="8">The sequence shown here is derived from an EMBL/GenBank/DDBJ whole genome shotgun (WGS) entry which is preliminary data.</text>
</comment>
<feature type="chain" id="PRO_5040893500" description="Chitooligosaccharide deacetylase" evidence="6">
    <location>
        <begin position="23"/>
        <end position="284"/>
    </location>
</feature>
<feature type="region of interest" description="Disordered" evidence="5">
    <location>
        <begin position="235"/>
        <end position="284"/>
    </location>
</feature>
<comment type="function">
    <text evidence="1">Is involved in generating a small heat-stable compound (Nod), an acylated oligomer of N-acetylglucosamine, that stimulates mitosis in various plant protoplasts.</text>
</comment>
<dbReference type="SUPFAM" id="SSF88713">
    <property type="entry name" value="Glycoside hydrolase/deacetylase"/>
    <property type="match status" value="1"/>
</dbReference>
<dbReference type="PROSITE" id="PS51677">
    <property type="entry name" value="NODB"/>
    <property type="match status" value="1"/>
</dbReference>
<evidence type="ECO:0000256" key="5">
    <source>
        <dbReference type="SAM" id="MobiDB-lite"/>
    </source>
</evidence>
<comment type="similarity">
    <text evidence="2">Belongs to the polysaccharide deacetylase family.</text>
</comment>
<evidence type="ECO:0000256" key="4">
    <source>
        <dbReference type="ARBA" id="ARBA00032976"/>
    </source>
</evidence>
<keyword evidence="6" id="KW-0732">Signal</keyword>
<dbReference type="InterPro" id="IPR050248">
    <property type="entry name" value="Polysacc_deacetylase_ArnD"/>
</dbReference>
<dbReference type="PANTHER" id="PTHR10587:SF134">
    <property type="entry name" value="SECRETED PROTEIN"/>
    <property type="match status" value="1"/>
</dbReference>
<dbReference type="AlphaFoldDB" id="A0A9W6JKE2"/>
<evidence type="ECO:0000256" key="1">
    <source>
        <dbReference type="ARBA" id="ARBA00003236"/>
    </source>
</evidence>
<organism evidence="8 9">
    <name type="scientific">Methylopila jiangsuensis</name>
    <dbReference type="NCBI Taxonomy" id="586230"/>
    <lineage>
        <taxon>Bacteria</taxon>
        <taxon>Pseudomonadati</taxon>
        <taxon>Pseudomonadota</taxon>
        <taxon>Alphaproteobacteria</taxon>
        <taxon>Hyphomicrobiales</taxon>
        <taxon>Methylopilaceae</taxon>
        <taxon>Methylopila</taxon>
    </lineage>
</organism>
<evidence type="ECO:0000256" key="2">
    <source>
        <dbReference type="ARBA" id="ARBA00010973"/>
    </source>
</evidence>
<evidence type="ECO:0000313" key="8">
    <source>
        <dbReference type="EMBL" id="GLK77153.1"/>
    </source>
</evidence>
<dbReference type="InterPro" id="IPR002509">
    <property type="entry name" value="NODB_dom"/>
</dbReference>
<name>A0A9W6JKE2_9HYPH</name>
<accession>A0A9W6JKE2</accession>
<sequence>MMRTGFALVLALALAAPSVARAAEEYEPRLTLDVPAAGPRTVALTLDACSGATDLRVLDALIADNVPATVFVTRRWLMGNGEAFARIRARPDLFEIENHGDRHVPAITDAPAMFGIPTAGSLEAVRREVEGGARAIETATGARPRWYRDATARYSRDALAAIRADGYRIAGFSLNGDMGASLPAATVARRIAGARHGDVIIAHMNQPKRAAGAGVVEGVRALKAQGTRFVRLNDLPATERDGAPTPGGAGWPRAVAARPAPKLPVGAPRPGPPVAPSMAPVTPR</sequence>
<gene>
    <name evidence="8" type="ORF">GCM10008171_24070</name>
</gene>
<reference evidence="8" key="1">
    <citation type="journal article" date="2014" name="Int. J. Syst. Evol. Microbiol.">
        <title>Complete genome sequence of Corynebacterium casei LMG S-19264T (=DSM 44701T), isolated from a smear-ripened cheese.</title>
        <authorList>
            <consortium name="US DOE Joint Genome Institute (JGI-PGF)"/>
            <person name="Walter F."/>
            <person name="Albersmeier A."/>
            <person name="Kalinowski J."/>
            <person name="Ruckert C."/>
        </authorList>
    </citation>
    <scope>NUCLEOTIDE SEQUENCE</scope>
    <source>
        <strain evidence="8">VKM B-2555</strain>
    </source>
</reference>
<dbReference type="InterPro" id="IPR011330">
    <property type="entry name" value="Glyco_hydro/deAcase_b/a-brl"/>
</dbReference>
<protein>
    <recommendedName>
        <fullName evidence="3">Chitooligosaccharide deacetylase</fullName>
    </recommendedName>
    <alternativeName>
        <fullName evidence="4">Nodulation protein B</fullName>
    </alternativeName>
</protein>
<dbReference type="GO" id="GO:0016810">
    <property type="term" value="F:hydrolase activity, acting on carbon-nitrogen (but not peptide) bonds"/>
    <property type="evidence" value="ECO:0007669"/>
    <property type="project" value="InterPro"/>
</dbReference>
<dbReference type="GO" id="GO:0005975">
    <property type="term" value="P:carbohydrate metabolic process"/>
    <property type="evidence" value="ECO:0007669"/>
    <property type="project" value="InterPro"/>
</dbReference>
<dbReference type="Proteomes" id="UP001143364">
    <property type="component" value="Unassembled WGS sequence"/>
</dbReference>
<dbReference type="EMBL" id="BSFK01000013">
    <property type="protein sequence ID" value="GLK77153.1"/>
    <property type="molecule type" value="Genomic_DNA"/>
</dbReference>
<evidence type="ECO:0000313" key="9">
    <source>
        <dbReference type="Proteomes" id="UP001143364"/>
    </source>
</evidence>
<evidence type="ECO:0000259" key="7">
    <source>
        <dbReference type="PROSITE" id="PS51677"/>
    </source>
</evidence>